<reference evidence="1 2" key="1">
    <citation type="submission" date="2020-07" db="EMBL/GenBank/DDBJ databases">
        <title>Bradyrhizobium diversity isolated from nodules of indigenous legumes of Western Australia.</title>
        <authorList>
            <person name="Klepa M.S."/>
        </authorList>
    </citation>
    <scope>NUCLEOTIDE SEQUENCE [LARGE SCALE GENOMIC DNA]</scope>
    <source>
        <strain evidence="1 2">CNPSo 4019</strain>
    </source>
</reference>
<evidence type="ECO:0000313" key="1">
    <source>
        <dbReference type="EMBL" id="MBH5392087.1"/>
    </source>
</evidence>
<evidence type="ECO:0000313" key="2">
    <source>
        <dbReference type="Proteomes" id="UP001194539"/>
    </source>
</evidence>
<proteinExistence type="predicted"/>
<dbReference type="RefSeq" id="WP_197969601.1">
    <property type="nucleotide sequence ID" value="NZ_JACEGD010000070.1"/>
</dbReference>
<gene>
    <name evidence="1" type="ORF">H1B27_38420</name>
</gene>
<comment type="caution">
    <text evidence="1">The sequence shown here is derived from an EMBL/GenBank/DDBJ whole genome shotgun (WGS) entry which is preliminary data.</text>
</comment>
<dbReference type="Proteomes" id="UP001194539">
    <property type="component" value="Unassembled WGS sequence"/>
</dbReference>
<accession>A0ABS0PGG7</accession>
<keyword evidence="2" id="KW-1185">Reference proteome</keyword>
<organism evidence="1 2">
    <name type="scientific">Bradyrhizobium diversitatis</name>
    <dbReference type="NCBI Taxonomy" id="2755406"/>
    <lineage>
        <taxon>Bacteria</taxon>
        <taxon>Pseudomonadati</taxon>
        <taxon>Pseudomonadota</taxon>
        <taxon>Alphaproteobacteria</taxon>
        <taxon>Hyphomicrobiales</taxon>
        <taxon>Nitrobacteraceae</taxon>
        <taxon>Bradyrhizobium</taxon>
    </lineage>
</organism>
<protein>
    <submittedName>
        <fullName evidence="1">Uncharacterized protein</fullName>
    </submittedName>
</protein>
<dbReference type="EMBL" id="JACEGD010000070">
    <property type="protein sequence ID" value="MBH5392087.1"/>
    <property type="molecule type" value="Genomic_DNA"/>
</dbReference>
<sequence length="213" mass="23916">MKSIMIRHAKFGLICTLFAAYLFVLRAEAQVLPSVDDFDAEIQACLAEKKIALQKYQIEPLTHVYSVTSRYGAPSFTSRQRFESHFEPLLVKETQRVYSECVSRIVAPRALQTPPQERECMLQYNMSRTDAGQELIAPLDCPKLSEVVGTVQVFPIYLCSRAQYEIKVDPTTGYPAALRIVPSVACLVDQNAGGNGCQKTRGTCFKLKYYTLS</sequence>
<name>A0ABS0PGG7_9BRAD</name>